<dbReference type="AlphaFoldDB" id="A0A1I7YRC5"/>
<protein>
    <submittedName>
        <fullName evidence="4">Ground-like domain-containing protein</fullName>
    </submittedName>
</protein>
<dbReference type="WBParaSite" id="L893_g18926.t1">
    <property type="protein sequence ID" value="L893_g18926.t1"/>
    <property type="gene ID" value="L893_g18926"/>
</dbReference>
<dbReference type="InterPro" id="IPR007284">
    <property type="entry name" value="Ground-like_dom"/>
</dbReference>
<evidence type="ECO:0000259" key="2">
    <source>
        <dbReference type="Pfam" id="PF04155"/>
    </source>
</evidence>
<keyword evidence="3" id="KW-1185">Reference proteome</keyword>
<dbReference type="Proteomes" id="UP000095287">
    <property type="component" value="Unplaced"/>
</dbReference>
<name>A0A1I7YRC5_9BILA</name>
<feature type="domain" description="Ground-like" evidence="2">
    <location>
        <begin position="133"/>
        <end position="202"/>
    </location>
</feature>
<sequence>MISAVLLLLCASSAQAFIFPSSNAGCSCPQPVACPAASCPVPQCPQPPPCVARGQKIVGDVKPLEDIEWKAQMAGVNLERPSQSSQLEMLEKLLDNAESRFDEDHDLLHRKARQAAVKVDEDESKNTEVHANTKCNSQVLKKLMIENMNGNSSESKRAINLNAEKKFGGNIDVICSRGHFSYVYSSNLFCETSKDSVTCVAFRQSN</sequence>
<feature type="signal peptide" evidence="1">
    <location>
        <begin position="1"/>
        <end position="16"/>
    </location>
</feature>
<evidence type="ECO:0000313" key="4">
    <source>
        <dbReference type="WBParaSite" id="L893_g18926.t1"/>
    </source>
</evidence>
<proteinExistence type="predicted"/>
<evidence type="ECO:0000256" key="1">
    <source>
        <dbReference type="SAM" id="SignalP"/>
    </source>
</evidence>
<organism evidence="3 4">
    <name type="scientific">Steinernema glaseri</name>
    <dbReference type="NCBI Taxonomy" id="37863"/>
    <lineage>
        <taxon>Eukaryota</taxon>
        <taxon>Metazoa</taxon>
        <taxon>Ecdysozoa</taxon>
        <taxon>Nematoda</taxon>
        <taxon>Chromadorea</taxon>
        <taxon>Rhabditida</taxon>
        <taxon>Tylenchina</taxon>
        <taxon>Panagrolaimomorpha</taxon>
        <taxon>Strongyloidoidea</taxon>
        <taxon>Steinernematidae</taxon>
        <taxon>Steinernema</taxon>
    </lineage>
</organism>
<feature type="chain" id="PRO_5009312473" evidence="1">
    <location>
        <begin position="17"/>
        <end position="206"/>
    </location>
</feature>
<reference evidence="4" key="1">
    <citation type="submission" date="2016-11" db="UniProtKB">
        <authorList>
            <consortium name="WormBaseParasite"/>
        </authorList>
    </citation>
    <scope>IDENTIFICATION</scope>
</reference>
<dbReference type="Pfam" id="PF04155">
    <property type="entry name" value="Ground-like"/>
    <property type="match status" value="1"/>
</dbReference>
<accession>A0A1I7YRC5</accession>
<keyword evidence="1" id="KW-0732">Signal</keyword>
<evidence type="ECO:0000313" key="3">
    <source>
        <dbReference type="Proteomes" id="UP000095287"/>
    </source>
</evidence>